<dbReference type="Proteomes" id="UP000515135">
    <property type="component" value="Unplaced"/>
</dbReference>
<evidence type="ECO:0000256" key="2">
    <source>
        <dbReference type="SAM" id="Phobius"/>
    </source>
</evidence>
<keyword evidence="2" id="KW-1133">Transmembrane helix</keyword>
<keyword evidence="2" id="KW-0472">Membrane</keyword>
<feature type="region of interest" description="Disordered" evidence="1">
    <location>
        <begin position="64"/>
        <end position="92"/>
    </location>
</feature>
<feature type="transmembrane region" description="Helical" evidence="2">
    <location>
        <begin position="141"/>
        <end position="165"/>
    </location>
</feature>
<sequence>MGDDSCGGGGVFSDTGGGFSGGGGGFSDTGGGFSGGGGGFSDTGGGFGGGSGFSTGHGFNHGVHHGTGGPGFHSQPPHHASTTAVTSGGVNSYTRPRIRTGVEKRMVALVCIFIFAVKCVVGGIVLTAIGASTDSQSGSPLLLVIGPVLMCVGFVLFVIGSFRFASCKDMTTARQSGQPMDQVSRVVTSSGAPQPGGGQTVMLHPIYLVGPGGPSASAGAAPHPTAPPHPYPADPPAMSGGYPPAAQPPYPPGSASPPTGYPPPGLPIYIIYK</sequence>
<dbReference type="AlphaFoldDB" id="A0A6P4XPY0"/>
<dbReference type="KEGG" id="bbel:109462075"/>
<feature type="compositionally biased region" description="Polar residues" evidence="1">
    <location>
        <begin position="80"/>
        <end position="92"/>
    </location>
</feature>
<keyword evidence="2" id="KW-0812">Transmembrane</keyword>
<gene>
    <name evidence="4" type="primary">LOC109462075</name>
</gene>
<dbReference type="OrthoDB" id="10403973at2759"/>
<feature type="compositionally biased region" description="Pro residues" evidence="1">
    <location>
        <begin position="224"/>
        <end position="235"/>
    </location>
</feature>
<accession>A0A6P4XPY0</accession>
<feature type="region of interest" description="Disordered" evidence="1">
    <location>
        <begin position="214"/>
        <end position="264"/>
    </location>
</feature>
<feature type="compositionally biased region" description="Pro residues" evidence="1">
    <location>
        <begin position="245"/>
        <end position="264"/>
    </location>
</feature>
<reference evidence="4" key="1">
    <citation type="submission" date="2025-08" db="UniProtKB">
        <authorList>
            <consortium name="RefSeq"/>
        </authorList>
    </citation>
    <scope>IDENTIFICATION</scope>
    <source>
        <tissue evidence="4">Gonad</tissue>
    </source>
</reference>
<protein>
    <submittedName>
        <fullName evidence="4">Acrosin-like</fullName>
    </submittedName>
</protein>
<feature type="compositionally biased region" description="Low complexity" evidence="1">
    <location>
        <begin position="214"/>
        <end position="223"/>
    </location>
</feature>
<name>A0A6P4XPY0_BRABE</name>
<evidence type="ECO:0000256" key="1">
    <source>
        <dbReference type="SAM" id="MobiDB-lite"/>
    </source>
</evidence>
<evidence type="ECO:0000313" key="3">
    <source>
        <dbReference type="Proteomes" id="UP000515135"/>
    </source>
</evidence>
<feature type="transmembrane region" description="Helical" evidence="2">
    <location>
        <begin position="107"/>
        <end position="129"/>
    </location>
</feature>
<evidence type="ECO:0000313" key="4">
    <source>
        <dbReference type="RefSeq" id="XP_019614133.1"/>
    </source>
</evidence>
<proteinExistence type="predicted"/>
<dbReference type="RefSeq" id="XP_019614133.1">
    <property type="nucleotide sequence ID" value="XM_019758574.1"/>
</dbReference>
<keyword evidence="3" id="KW-1185">Reference proteome</keyword>
<dbReference type="GeneID" id="109462075"/>
<organism evidence="3 4">
    <name type="scientific">Branchiostoma belcheri</name>
    <name type="common">Amphioxus</name>
    <dbReference type="NCBI Taxonomy" id="7741"/>
    <lineage>
        <taxon>Eukaryota</taxon>
        <taxon>Metazoa</taxon>
        <taxon>Chordata</taxon>
        <taxon>Cephalochordata</taxon>
        <taxon>Leptocardii</taxon>
        <taxon>Amphioxiformes</taxon>
        <taxon>Branchiostomatidae</taxon>
        <taxon>Branchiostoma</taxon>
    </lineage>
</organism>